<keyword evidence="4" id="KW-1185">Reference proteome</keyword>
<dbReference type="Proteomes" id="UP000198704">
    <property type="component" value="Unassembled WGS sequence"/>
</dbReference>
<keyword evidence="3" id="KW-0808">Transferase</keyword>
<organism evidence="3 4">
    <name type="scientific">Methylobacterium phyllostachyos</name>
    <dbReference type="NCBI Taxonomy" id="582672"/>
    <lineage>
        <taxon>Bacteria</taxon>
        <taxon>Pseudomonadati</taxon>
        <taxon>Pseudomonadota</taxon>
        <taxon>Alphaproteobacteria</taxon>
        <taxon>Hyphomicrobiales</taxon>
        <taxon>Methylobacteriaceae</taxon>
        <taxon>Methylobacterium</taxon>
    </lineage>
</organism>
<keyword evidence="3" id="KW-0548">Nucleotidyltransferase</keyword>
<dbReference type="GO" id="GO:0061503">
    <property type="term" value="F:tRNA threonylcarbamoyladenosine dehydratase"/>
    <property type="evidence" value="ECO:0007669"/>
    <property type="project" value="TreeGrafter"/>
</dbReference>
<dbReference type="GO" id="GO:0016779">
    <property type="term" value="F:nucleotidyltransferase activity"/>
    <property type="evidence" value="ECO:0007669"/>
    <property type="project" value="UniProtKB-KW"/>
</dbReference>
<dbReference type="STRING" id="582672.SAMN05216360_1174"/>
<dbReference type="RefSeq" id="WP_167627772.1">
    <property type="nucleotide sequence ID" value="NZ_FNHS01000017.1"/>
</dbReference>
<proteinExistence type="predicted"/>
<feature type="domain" description="THIF-type NAD/FAD binding fold" evidence="1">
    <location>
        <begin position="289"/>
        <end position="469"/>
    </location>
</feature>
<name>A0A1H0HT58_9HYPH</name>
<sequence>MAPVSGVPHYAGTLDRDGLRIPVTLEISDLDFVRYPRICIQAGFAMPDRTLPHLLGVDRSVCYYGRGSVVLDRYNPDGTVLQCLAQAEKVLRDAIRGRSDGDFADEFQSYWSSKFVYVDLPEGYSGPARVRPAKLDRGEVNALVVTTGQSWFAAEPRGRRRDDEDGTPVDVVSIDQPLTFASTEAWPPTTVADINCWLVKAAPDLMGRLETVLQTQSGMSATVLVRAPNGLYCYQVDVPNHLRKPEFLKSRRHRLPEMMARQPASTVIDRSIGVRADADYMFGRNLGTMKSLVDKRVLLIGCGTIGSFLAHQLAQCGAGAKHGYLSLVDPDVLTTGNIGRHLLGVPYLGRNKAEACASYLNEQMPLLAIEGYAGDVRAQKLPWHQYDLVIDATGEEALSIALNEIAVQARPRLPPHLFVWLLGNGAVAQCILTGEADRACFKCLKPDLTGPPRFRAIRPETVLEVVTNVACSDAAYVPFPVSRSVAAAALACDLVLDWANGNPGHRFRSLTLDHRRAFQIPDASPTKLAHCPACGGRA</sequence>
<dbReference type="CDD" id="cd01483">
    <property type="entry name" value="E1_enzyme_family"/>
    <property type="match status" value="1"/>
</dbReference>
<dbReference type="EMBL" id="FNHS01000017">
    <property type="protein sequence ID" value="SDO22337.1"/>
    <property type="molecule type" value="Genomic_DNA"/>
</dbReference>
<gene>
    <name evidence="3" type="ORF">SAMN05216360_1174</name>
</gene>
<dbReference type="GO" id="GO:0061504">
    <property type="term" value="P:cyclic threonylcarbamoyladenosine biosynthetic process"/>
    <property type="evidence" value="ECO:0007669"/>
    <property type="project" value="TreeGrafter"/>
</dbReference>
<dbReference type="PANTHER" id="PTHR43267:SF1">
    <property type="entry name" value="TRNA THREONYLCARBAMOYLADENOSINE DEHYDRATASE"/>
    <property type="match status" value="1"/>
</dbReference>
<feature type="domain" description="Prokaryotic E2 family B" evidence="2">
    <location>
        <begin position="16"/>
        <end position="114"/>
    </location>
</feature>
<evidence type="ECO:0000259" key="1">
    <source>
        <dbReference type="Pfam" id="PF00899"/>
    </source>
</evidence>
<dbReference type="InterPro" id="IPR045886">
    <property type="entry name" value="ThiF/MoeB/HesA"/>
</dbReference>
<dbReference type="InterPro" id="IPR032701">
    <property type="entry name" value="Prok-E2_B_dom"/>
</dbReference>
<dbReference type="Pfam" id="PF14461">
    <property type="entry name" value="Prok-E2_B"/>
    <property type="match status" value="1"/>
</dbReference>
<dbReference type="PANTHER" id="PTHR43267">
    <property type="entry name" value="TRNA THREONYLCARBAMOYLADENOSINE DEHYDRATASE"/>
    <property type="match status" value="1"/>
</dbReference>
<evidence type="ECO:0000313" key="4">
    <source>
        <dbReference type="Proteomes" id="UP000198704"/>
    </source>
</evidence>
<dbReference type="AlphaFoldDB" id="A0A1H0HT58"/>
<dbReference type="Gene3D" id="3.40.50.720">
    <property type="entry name" value="NAD(P)-binding Rossmann-like Domain"/>
    <property type="match status" value="1"/>
</dbReference>
<dbReference type="GO" id="GO:0008641">
    <property type="term" value="F:ubiquitin-like modifier activating enzyme activity"/>
    <property type="evidence" value="ECO:0007669"/>
    <property type="project" value="InterPro"/>
</dbReference>
<protein>
    <submittedName>
        <fullName evidence="3">Molybdopterin or thiamine biosynthesis adenylyltransferase</fullName>
    </submittedName>
</protein>
<reference evidence="4" key="1">
    <citation type="submission" date="2016-10" db="EMBL/GenBank/DDBJ databases">
        <authorList>
            <person name="Varghese N."/>
            <person name="Submissions S."/>
        </authorList>
    </citation>
    <scope>NUCLEOTIDE SEQUENCE [LARGE SCALE GENOMIC DNA]</scope>
    <source>
        <strain evidence="4">BL47</strain>
    </source>
</reference>
<accession>A0A1H0HT58</accession>
<dbReference type="SUPFAM" id="SSF69572">
    <property type="entry name" value="Activating enzymes of the ubiquitin-like proteins"/>
    <property type="match status" value="1"/>
</dbReference>
<dbReference type="Pfam" id="PF00899">
    <property type="entry name" value="ThiF"/>
    <property type="match status" value="1"/>
</dbReference>
<dbReference type="InterPro" id="IPR035985">
    <property type="entry name" value="Ubiquitin-activating_enz"/>
</dbReference>
<evidence type="ECO:0000313" key="3">
    <source>
        <dbReference type="EMBL" id="SDO22337.1"/>
    </source>
</evidence>
<dbReference type="InterPro" id="IPR000594">
    <property type="entry name" value="ThiF_NAD_FAD-bd"/>
</dbReference>
<evidence type="ECO:0000259" key="2">
    <source>
        <dbReference type="Pfam" id="PF14461"/>
    </source>
</evidence>